<dbReference type="EMBL" id="KZ852074">
    <property type="protein sequence ID" value="RDH28691.1"/>
    <property type="molecule type" value="Genomic_DNA"/>
</dbReference>
<dbReference type="AlphaFoldDB" id="A0A3F3PP14"/>
<dbReference type="GeneID" id="38142749"/>
<evidence type="ECO:0000259" key="7">
    <source>
        <dbReference type="Pfam" id="PF00171"/>
    </source>
</evidence>
<reference evidence="8 9" key="1">
    <citation type="submission" date="2018-07" db="EMBL/GenBank/DDBJ databases">
        <title>The genomes of Aspergillus section Nigri reveals drivers in fungal speciation.</title>
        <authorList>
            <consortium name="DOE Joint Genome Institute"/>
            <person name="Vesth T.C."/>
            <person name="Nybo J."/>
            <person name="Theobald S."/>
            <person name="Brandl J."/>
            <person name="Frisvad J.C."/>
            <person name="Nielsen K.F."/>
            <person name="Lyhne E.K."/>
            <person name="Kogle M.E."/>
            <person name="Kuo A."/>
            <person name="Riley R."/>
            <person name="Clum A."/>
            <person name="Nolan M."/>
            <person name="Lipzen A."/>
            <person name="Salamov A."/>
            <person name="Henrissat B."/>
            <person name="Wiebenga A."/>
            <person name="De vries R.P."/>
            <person name="Grigoriev I.V."/>
            <person name="Mortensen U.H."/>
            <person name="Andersen M.R."/>
            <person name="Baker S.E."/>
        </authorList>
    </citation>
    <scope>NUCLEOTIDE SEQUENCE [LARGE SCALE GENOMIC DNA]</scope>
    <source>
        <strain evidence="8 9">CBS 139.54b</strain>
    </source>
</reference>
<dbReference type="FunFam" id="3.40.605.10:FF:000001">
    <property type="entry name" value="Aldehyde dehydrogenase 1"/>
    <property type="match status" value="1"/>
</dbReference>
<feature type="domain" description="Aldehyde dehydrogenase" evidence="7">
    <location>
        <begin position="21"/>
        <end position="477"/>
    </location>
</feature>
<evidence type="ECO:0000256" key="6">
    <source>
        <dbReference type="RuleBase" id="RU003345"/>
    </source>
</evidence>
<keyword evidence="9" id="KW-1185">Reference proteome</keyword>
<dbReference type="Pfam" id="PF00171">
    <property type="entry name" value="Aldedh"/>
    <property type="match status" value="1"/>
</dbReference>
<proteinExistence type="inferred from homology"/>
<sequence length="482" mass="52233">MASTDIETRLFIDGKFVPSIDGAKFDVVNPYSGDVVAQVYEGRANDVDRAVESAKKAFPFWSEVDGSERRRLMLRLADLMDENAEEFARLEAMCMGKPVSTYMDQSLGGATLRYYAGKALDVHGVTSLTSKDHLNLSIRQPYGVTGAIIPWNVPMIMICFKVGPALIAGNTLVLKSSEKAPLTSILFAKLAHEAGFPPGVLNILSGFGLPCGDAIARHMDIRKIAFTGSKDTGKLIQKAAVDSNLKSCTLELGGKSPLLVFEDADLEKAAALAAFSIVSNSGQVCMASSRVYVQESIVTEFTQLYVQAIRQLSGQAGNPLKKETRFGPQADAQQFKNVSEYLRKAQEDRLKKFSIGTAPEEGNNFVAPVIFQDVPESHVLMKGEIFGTVSCLNTFTSEDEVIRAANASEYGLYASVFTRDITRAIRVAKSFEAGSVGVNTTSPYYCQDLPLGGYKGSGTGRELGEEGLLAWTEVKSVYISLL</sequence>
<keyword evidence="2 6" id="KW-0560">Oxidoreductase</keyword>
<comment type="similarity">
    <text evidence="1 6">Belongs to the aldehyde dehydrogenase family.</text>
</comment>
<dbReference type="InterPro" id="IPR029510">
    <property type="entry name" value="Ald_DH_CS_GLU"/>
</dbReference>
<dbReference type="FunFam" id="3.40.309.10:FF:000012">
    <property type="entry name" value="Betaine aldehyde dehydrogenase"/>
    <property type="match status" value="1"/>
</dbReference>
<dbReference type="Proteomes" id="UP000253729">
    <property type="component" value="Unassembled WGS sequence"/>
</dbReference>
<gene>
    <name evidence="8" type="ORF">BDQ94DRAFT_183356</name>
</gene>
<name>A0A3F3PP14_9EURO</name>
<dbReference type="GO" id="GO:0004029">
    <property type="term" value="F:aldehyde dehydrogenase (NAD+) activity"/>
    <property type="evidence" value="ECO:0007669"/>
    <property type="project" value="UniProtKB-EC"/>
</dbReference>
<dbReference type="InterPro" id="IPR015590">
    <property type="entry name" value="Aldehyde_DH_dom"/>
</dbReference>
<evidence type="ECO:0000313" key="8">
    <source>
        <dbReference type="EMBL" id="RDH28691.1"/>
    </source>
</evidence>
<dbReference type="PANTHER" id="PTHR11699">
    <property type="entry name" value="ALDEHYDE DEHYDROGENASE-RELATED"/>
    <property type="match status" value="1"/>
</dbReference>
<dbReference type="EC" id="1.2.1.3" evidence="3"/>
<dbReference type="SUPFAM" id="SSF53720">
    <property type="entry name" value="ALDH-like"/>
    <property type="match status" value="1"/>
</dbReference>
<dbReference type="PROSITE" id="PS00070">
    <property type="entry name" value="ALDEHYDE_DEHYDR_CYS"/>
    <property type="match status" value="1"/>
</dbReference>
<dbReference type="InterPro" id="IPR016160">
    <property type="entry name" value="Ald_DH_CS_CYS"/>
</dbReference>
<feature type="active site" evidence="5">
    <location>
        <position position="251"/>
    </location>
</feature>
<dbReference type="RefSeq" id="XP_026621713.1">
    <property type="nucleotide sequence ID" value="XM_026774393.1"/>
</dbReference>
<dbReference type="Gene3D" id="3.40.605.10">
    <property type="entry name" value="Aldehyde Dehydrogenase, Chain A, domain 1"/>
    <property type="match status" value="1"/>
</dbReference>
<evidence type="ECO:0000313" key="9">
    <source>
        <dbReference type="Proteomes" id="UP000253729"/>
    </source>
</evidence>
<dbReference type="InterPro" id="IPR016162">
    <property type="entry name" value="Ald_DH_N"/>
</dbReference>
<accession>A0A3F3PP14</accession>
<evidence type="ECO:0000256" key="2">
    <source>
        <dbReference type="ARBA" id="ARBA00023002"/>
    </source>
</evidence>
<dbReference type="PROSITE" id="PS00687">
    <property type="entry name" value="ALDEHYDE_DEHYDR_GLU"/>
    <property type="match status" value="1"/>
</dbReference>
<evidence type="ECO:0000256" key="4">
    <source>
        <dbReference type="ARBA" id="ARBA00049194"/>
    </source>
</evidence>
<organism evidence="8 9">
    <name type="scientific">Aspergillus welwitschiae</name>
    <dbReference type="NCBI Taxonomy" id="1341132"/>
    <lineage>
        <taxon>Eukaryota</taxon>
        <taxon>Fungi</taxon>
        <taxon>Dikarya</taxon>
        <taxon>Ascomycota</taxon>
        <taxon>Pezizomycotina</taxon>
        <taxon>Eurotiomycetes</taxon>
        <taxon>Eurotiomycetidae</taxon>
        <taxon>Eurotiales</taxon>
        <taxon>Aspergillaceae</taxon>
        <taxon>Aspergillus</taxon>
        <taxon>Aspergillus subgen. Circumdati</taxon>
    </lineage>
</organism>
<comment type="catalytic activity">
    <reaction evidence="4">
        <text>an aldehyde + NAD(+) + H2O = a carboxylate + NADH + 2 H(+)</text>
        <dbReference type="Rhea" id="RHEA:16185"/>
        <dbReference type="ChEBI" id="CHEBI:15377"/>
        <dbReference type="ChEBI" id="CHEBI:15378"/>
        <dbReference type="ChEBI" id="CHEBI:17478"/>
        <dbReference type="ChEBI" id="CHEBI:29067"/>
        <dbReference type="ChEBI" id="CHEBI:57540"/>
        <dbReference type="ChEBI" id="CHEBI:57945"/>
        <dbReference type="EC" id="1.2.1.3"/>
    </reaction>
</comment>
<evidence type="ECO:0000256" key="5">
    <source>
        <dbReference type="PROSITE-ProRule" id="PRU10007"/>
    </source>
</evidence>
<evidence type="ECO:0000256" key="1">
    <source>
        <dbReference type="ARBA" id="ARBA00009986"/>
    </source>
</evidence>
<dbReference type="Gene3D" id="3.40.309.10">
    <property type="entry name" value="Aldehyde Dehydrogenase, Chain A, domain 2"/>
    <property type="match status" value="1"/>
</dbReference>
<dbReference type="InterPro" id="IPR016161">
    <property type="entry name" value="Ald_DH/histidinol_DH"/>
</dbReference>
<evidence type="ECO:0000256" key="3">
    <source>
        <dbReference type="ARBA" id="ARBA00024226"/>
    </source>
</evidence>
<dbReference type="InterPro" id="IPR016163">
    <property type="entry name" value="Ald_DH_C"/>
</dbReference>
<protein>
    <recommendedName>
        <fullName evidence="3">aldehyde dehydrogenase (NAD(+))</fullName>
        <ecNumber evidence="3">1.2.1.3</ecNumber>
    </recommendedName>
</protein>
<dbReference type="STRING" id="1341132.A0A3F3PP14"/>